<dbReference type="SMART" id="SM00343">
    <property type="entry name" value="ZnF_C2HC"/>
    <property type="match status" value="1"/>
</dbReference>
<keyword evidence="5" id="KW-1185">Reference proteome</keyword>
<feature type="domain" description="CCHC-type" evidence="3">
    <location>
        <begin position="140"/>
        <end position="154"/>
    </location>
</feature>
<dbReference type="Gene3D" id="2.40.70.10">
    <property type="entry name" value="Acid Proteases"/>
    <property type="match status" value="1"/>
</dbReference>
<feature type="region of interest" description="Disordered" evidence="2">
    <location>
        <begin position="403"/>
        <end position="441"/>
    </location>
</feature>
<reference evidence="4 5" key="1">
    <citation type="journal article" date="2014" name="Nat. Genet.">
        <title>Genome and transcriptome of the porcine whipworm Trichuris suis.</title>
        <authorList>
            <person name="Jex A.R."/>
            <person name="Nejsum P."/>
            <person name="Schwarz E.M."/>
            <person name="Hu L."/>
            <person name="Young N.D."/>
            <person name="Hall R.S."/>
            <person name="Korhonen P.K."/>
            <person name="Liao S."/>
            <person name="Thamsborg S."/>
            <person name="Xia J."/>
            <person name="Xu P."/>
            <person name="Wang S."/>
            <person name="Scheerlinck J.P."/>
            <person name="Hofmann A."/>
            <person name="Sternberg P.W."/>
            <person name="Wang J."/>
            <person name="Gasser R.B."/>
        </authorList>
    </citation>
    <scope>NUCLEOTIDE SEQUENCE [LARGE SCALE GENOMIC DNA]</scope>
    <source>
        <strain evidence="4">DCEP-RM93M</strain>
    </source>
</reference>
<protein>
    <recommendedName>
        <fullName evidence="3">CCHC-type domain-containing protein</fullName>
    </recommendedName>
</protein>
<evidence type="ECO:0000256" key="2">
    <source>
        <dbReference type="SAM" id="MobiDB-lite"/>
    </source>
</evidence>
<evidence type="ECO:0000313" key="5">
    <source>
        <dbReference type="Proteomes" id="UP000030764"/>
    </source>
</evidence>
<evidence type="ECO:0000259" key="3">
    <source>
        <dbReference type="PROSITE" id="PS50158"/>
    </source>
</evidence>
<keyword evidence="1" id="KW-0479">Metal-binding</keyword>
<dbReference type="InterPro" id="IPR001878">
    <property type="entry name" value="Znf_CCHC"/>
</dbReference>
<evidence type="ECO:0000256" key="1">
    <source>
        <dbReference type="PROSITE-ProRule" id="PRU00047"/>
    </source>
</evidence>
<dbReference type="PANTHER" id="PTHR46888:SF1">
    <property type="entry name" value="RIBONUCLEASE H"/>
    <property type="match status" value="1"/>
</dbReference>
<dbReference type="Gene3D" id="4.10.60.10">
    <property type="entry name" value="Zinc finger, CCHC-type"/>
    <property type="match status" value="1"/>
</dbReference>
<dbReference type="GO" id="GO:0008270">
    <property type="term" value="F:zinc ion binding"/>
    <property type="evidence" value="ECO:0007669"/>
    <property type="project" value="UniProtKB-KW"/>
</dbReference>
<gene>
    <name evidence="4" type="ORF">M513_11594</name>
</gene>
<dbReference type="PROSITE" id="PS50158">
    <property type="entry name" value="ZF_CCHC"/>
    <property type="match status" value="1"/>
</dbReference>
<accession>A0A085LRF4</accession>
<proteinExistence type="predicted"/>
<dbReference type="SUPFAM" id="SSF50630">
    <property type="entry name" value="Acid proteases"/>
    <property type="match status" value="1"/>
</dbReference>
<evidence type="ECO:0000313" key="4">
    <source>
        <dbReference type="EMBL" id="KFD47550.1"/>
    </source>
</evidence>
<feature type="compositionally biased region" description="Polar residues" evidence="2">
    <location>
        <begin position="58"/>
        <end position="71"/>
    </location>
</feature>
<dbReference type="Proteomes" id="UP000030764">
    <property type="component" value="Unassembled WGS sequence"/>
</dbReference>
<dbReference type="CDD" id="cd00303">
    <property type="entry name" value="retropepsin_like"/>
    <property type="match status" value="1"/>
</dbReference>
<sequence>MEHFVLGLRDQAARVTVEHFVLGLRDQAAQQHLVDRGSMTLDEWTKAAKQFMVGQSTVREMRSNRPSLRGSSSEEDYRTHPKELHDQEKQSIMALLHSMDRRLSKLEVPGHGIERGNVRSRGGQNAAVVEQTRSRTNATCFVCASTGHFARQCPLRRQKQNRTDELAMTLMNASLPLENGHLPYVDVLLPNGMSTRALVDTGATATFAHENLVKHCRIPAQPFNQREVKAVDGARVCPKCTAQLKLTCLGKIISINALIMPSSPCLLALGIDALMMLGVTVELSRKGPLVKLANGEYRSDMDLQQVGVEGMLKDDSIATAIARVTYRDQLNKGERTEVGKMVKSSPQVSSSVKKAIREQVNEIPKDGTVEKSKSSWCFPGAMMRSKCVEPQKKQKIVYDRGRKGMSPFDQETSSWYDGSSTNRSKCEIPAGTSDARLSRRI</sequence>
<feature type="compositionally biased region" description="Basic and acidic residues" evidence="2">
    <location>
        <begin position="75"/>
        <end position="86"/>
    </location>
</feature>
<keyword evidence="1" id="KW-0863">Zinc-finger</keyword>
<keyword evidence="1" id="KW-0862">Zinc</keyword>
<name>A0A085LRF4_9BILA</name>
<organism evidence="4 5">
    <name type="scientific">Trichuris suis</name>
    <name type="common">pig whipworm</name>
    <dbReference type="NCBI Taxonomy" id="68888"/>
    <lineage>
        <taxon>Eukaryota</taxon>
        <taxon>Metazoa</taxon>
        <taxon>Ecdysozoa</taxon>
        <taxon>Nematoda</taxon>
        <taxon>Enoplea</taxon>
        <taxon>Dorylaimia</taxon>
        <taxon>Trichinellida</taxon>
        <taxon>Trichuridae</taxon>
        <taxon>Trichuris</taxon>
    </lineage>
</organism>
<dbReference type="Pfam" id="PF00098">
    <property type="entry name" value="zf-CCHC"/>
    <property type="match status" value="1"/>
</dbReference>
<dbReference type="EMBL" id="KL363323">
    <property type="protein sequence ID" value="KFD47550.1"/>
    <property type="molecule type" value="Genomic_DNA"/>
</dbReference>
<dbReference type="SUPFAM" id="SSF57756">
    <property type="entry name" value="Retrovirus zinc finger-like domains"/>
    <property type="match status" value="1"/>
</dbReference>
<dbReference type="InterPro" id="IPR021109">
    <property type="entry name" value="Peptidase_aspartic_dom_sf"/>
</dbReference>
<feature type="region of interest" description="Disordered" evidence="2">
    <location>
        <begin position="58"/>
        <end position="86"/>
    </location>
</feature>
<dbReference type="GO" id="GO:0003676">
    <property type="term" value="F:nucleic acid binding"/>
    <property type="evidence" value="ECO:0007669"/>
    <property type="project" value="InterPro"/>
</dbReference>
<dbReference type="InterPro" id="IPR036875">
    <property type="entry name" value="Znf_CCHC_sf"/>
</dbReference>
<dbReference type="AlphaFoldDB" id="A0A085LRF4"/>
<dbReference type="GO" id="GO:0019899">
    <property type="term" value="F:enzyme binding"/>
    <property type="evidence" value="ECO:0007669"/>
    <property type="project" value="UniProtKB-ARBA"/>
</dbReference>
<dbReference type="PANTHER" id="PTHR46888">
    <property type="entry name" value="ZINC KNUCKLE DOMAINCONTAINING PROTEIN-RELATED"/>
    <property type="match status" value="1"/>
</dbReference>
<feature type="compositionally biased region" description="Polar residues" evidence="2">
    <location>
        <begin position="409"/>
        <end position="423"/>
    </location>
</feature>